<evidence type="ECO:0000313" key="9">
    <source>
        <dbReference type="Proteomes" id="UP000034368"/>
    </source>
</evidence>
<keyword evidence="7" id="KW-0690">Ribosome biogenesis</keyword>
<dbReference type="HAMAP" id="MF_00009">
    <property type="entry name" value="Endoribonucl_YbeY"/>
    <property type="match status" value="1"/>
</dbReference>
<reference evidence="8 9" key="1">
    <citation type="journal article" date="2015" name="Nature">
        <title>rRNA introns, odd ribosomes, and small enigmatic genomes across a large radiation of phyla.</title>
        <authorList>
            <person name="Brown C.T."/>
            <person name="Hug L.A."/>
            <person name="Thomas B.C."/>
            <person name="Sharon I."/>
            <person name="Castelle C.J."/>
            <person name="Singh A."/>
            <person name="Wilkins M.J."/>
            <person name="Williams K.H."/>
            <person name="Banfield J.F."/>
        </authorList>
    </citation>
    <scope>NUCLEOTIDE SEQUENCE [LARGE SCALE GENOMIC DNA]</scope>
</reference>
<comment type="function">
    <text evidence="7">Single strand-specific metallo-endoribonuclease involved in late-stage 70S ribosome quality control and in maturation of the 3' terminus of the 16S rRNA.</text>
</comment>
<dbReference type="InterPro" id="IPR023091">
    <property type="entry name" value="MetalPrtase_cat_dom_sf_prd"/>
</dbReference>
<proteinExistence type="inferred from homology"/>
<dbReference type="Pfam" id="PF02130">
    <property type="entry name" value="YbeY"/>
    <property type="match status" value="1"/>
</dbReference>
<dbReference type="NCBIfam" id="TIGR00043">
    <property type="entry name" value="rRNA maturation RNase YbeY"/>
    <property type="match status" value="1"/>
</dbReference>
<feature type="binding site" evidence="7">
    <location>
        <position position="113"/>
    </location>
    <ligand>
        <name>Zn(2+)</name>
        <dbReference type="ChEBI" id="CHEBI:29105"/>
        <note>catalytic</note>
    </ligand>
</feature>
<keyword evidence="5 7" id="KW-0378">Hydrolase</keyword>
<dbReference type="GO" id="GO:0006364">
    <property type="term" value="P:rRNA processing"/>
    <property type="evidence" value="ECO:0007669"/>
    <property type="project" value="UniProtKB-UniRule"/>
</dbReference>
<dbReference type="InterPro" id="IPR002036">
    <property type="entry name" value="YbeY"/>
</dbReference>
<keyword evidence="2 7" id="KW-0540">Nuclease</keyword>
<organism evidence="8 9">
    <name type="scientific">Candidatus Yanofskybacteria bacterium GW2011_GWB1_45_11</name>
    <dbReference type="NCBI Taxonomy" id="1619026"/>
    <lineage>
        <taxon>Bacteria</taxon>
        <taxon>Candidatus Yanofskyibacteriota</taxon>
    </lineage>
</organism>
<keyword evidence="7" id="KW-0963">Cytoplasm</keyword>
<keyword evidence="6 7" id="KW-0862">Zinc</keyword>
<dbReference type="InterPro" id="IPR020549">
    <property type="entry name" value="YbeY_CS"/>
</dbReference>
<evidence type="ECO:0000256" key="2">
    <source>
        <dbReference type="ARBA" id="ARBA00022722"/>
    </source>
</evidence>
<keyword evidence="3 7" id="KW-0479">Metal-binding</keyword>
<dbReference type="Proteomes" id="UP000034368">
    <property type="component" value="Unassembled WGS sequence"/>
</dbReference>
<keyword evidence="4 7" id="KW-0255">Endonuclease</keyword>
<evidence type="ECO:0000313" key="8">
    <source>
        <dbReference type="EMBL" id="KKT90198.1"/>
    </source>
</evidence>
<dbReference type="PROSITE" id="PS01306">
    <property type="entry name" value="UPF0054"/>
    <property type="match status" value="1"/>
</dbReference>
<evidence type="ECO:0000256" key="3">
    <source>
        <dbReference type="ARBA" id="ARBA00022723"/>
    </source>
</evidence>
<feature type="binding site" evidence="7">
    <location>
        <position position="117"/>
    </location>
    <ligand>
        <name>Zn(2+)</name>
        <dbReference type="ChEBI" id="CHEBI:29105"/>
        <note>catalytic</note>
    </ligand>
</feature>
<evidence type="ECO:0000256" key="5">
    <source>
        <dbReference type="ARBA" id="ARBA00022801"/>
    </source>
</evidence>
<gene>
    <name evidence="7" type="primary">ybeY</name>
    <name evidence="8" type="ORF">UW90_C0004G0003</name>
</gene>
<comment type="similarity">
    <text evidence="1 7">Belongs to the endoribonuclease YbeY family.</text>
</comment>
<keyword evidence="7" id="KW-0698">rRNA processing</keyword>
<accession>A0A0G1L321</accession>
<comment type="subcellular location">
    <subcellularLocation>
        <location evidence="7">Cytoplasm</location>
    </subcellularLocation>
</comment>
<evidence type="ECO:0000256" key="1">
    <source>
        <dbReference type="ARBA" id="ARBA00010875"/>
    </source>
</evidence>
<comment type="cofactor">
    <cofactor evidence="7">
        <name>Zn(2+)</name>
        <dbReference type="ChEBI" id="CHEBI:29105"/>
    </cofactor>
    <text evidence="7">Binds 1 zinc ion.</text>
</comment>
<dbReference type="SUPFAM" id="SSF55486">
    <property type="entry name" value="Metalloproteases ('zincins'), catalytic domain"/>
    <property type="match status" value="1"/>
</dbReference>
<dbReference type="EC" id="3.1.-.-" evidence="7"/>
<evidence type="ECO:0000256" key="7">
    <source>
        <dbReference type="HAMAP-Rule" id="MF_00009"/>
    </source>
</evidence>
<feature type="binding site" evidence="7">
    <location>
        <position position="123"/>
    </location>
    <ligand>
        <name>Zn(2+)</name>
        <dbReference type="ChEBI" id="CHEBI:29105"/>
        <note>catalytic</note>
    </ligand>
</feature>
<dbReference type="Gene3D" id="3.40.390.30">
    <property type="entry name" value="Metalloproteases ('zincins'), catalytic domain"/>
    <property type="match status" value="1"/>
</dbReference>
<evidence type="ECO:0000256" key="6">
    <source>
        <dbReference type="ARBA" id="ARBA00022833"/>
    </source>
</evidence>
<dbReference type="PANTHER" id="PTHR46986:SF1">
    <property type="entry name" value="ENDORIBONUCLEASE YBEY, CHLOROPLASTIC"/>
    <property type="match status" value="1"/>
</dbReference>
<comment type="caution">
    <text evidence="8">The sequence shown here is derived from an EMBL/GenBank/DDBJ whole genome shotgun (WGS) entry which is preliminary data.</text>
</comment>
<dbReference type="GO" id="GO:0008270">
    <property type="term" value="F:zinc ion binding"/>
    <property type="evidence" value="ECO:0007669"/>
    <property type="project" value="UniProtKB-UniRule"/>
</dbReference>
<dbReference type="PATRIC" id="fig|1619026.3.peg.211"/>
<dbReference type="AlphaFoldDB" id="A0A0G1L321"/>
<protein>
    <recommendedName>
        <fullName evidence="7">Endoribonuclease YbeY</fullName>
        <ecNumber evidence="7">3.1.-.-</ecNumber>
    </recommendedName>
</protein>
<dbReference type="EMBL" id="LCKD01000004">
    <property type="protein sequence ID" value="KKT90198.1"/>
    <property type="molecule type" value="Genomic_DNA"/>
</dbReference>
<dbReference type="GO" id="GO:0005737">
    <property type="term" value="C:cytoplasm"/>
    <property type="evidence" value="ECO:0007669"/>
    <property type="project" value="UniProtKB-SubCell"/>
</dbReference>
<sequence>MKFDIVFRNQTGYKKFKESFFKAVLNTAFEVLKFKKNIELSVNLVSEKDISRLNKKYRGLNKTTDVLSFPLGEHKSYDILPLGDIFICPGFAVKEAAKLNIAIEKEMAWLAIHGVLHLLGFDHEKSKKAAGKMSKTEQLILKKWENRI</sequence>
<evidence type="ECO:0000256" key="4">
    <source>
        <dbReference type="ARBA" id="ARBA00022759"/>
    </source>
</evidence>
<name>A0A0G1L321_9BACT</name>
<dbReference type="PANTHER" id="PTHR46986">
    <property type="entry name" value="ENDORIBONUCLEASE YBEY, CHLOROPLASTIC"/>
    <property type="match status" value="1"/>
</dbReference>
<dbReference type="GO" id="GO:0004222">
    <property type="term" value="F:metalloendopeptidase activity"/>
    <property type="evidence" value="ECO:0007669"/>
    <property type="project" value="InterPro"/>
</dbReference>
<dbReference type="GO" id="GO:0004521">
    <property type="term" value="F:RNA endonuclease activity"/>
    <property type="evidence" value="ECO:0007669"/>
    <property type="project" value="UniProtKB-UniRule"/>
</dbReference>